<reference evidence="1" key="1">
    <citation type="submission" date="2020-11" db="EMBL/GenBank/DDBJ databases">
        <authorList>
            <consortium name="DOE Joint Genome Institute"/>
            <person name="Ahrendt S."/>
            <person name="Riley R."/>
            <person name="Andreopoulos W."/>
            <person name="Labutti K."/>
            <person name="Pangilinan J."/>
            <person name="Ruiz-Duenas F.J."/>
            <person name="Barrasa J.M."/>
            <person name="Sanchez-Garcia M."/>
            <person name="Camarero S."/>
            <person name="Miyauchi S."/>
            <person name="Serrano A."/>
            <person name="Linde D."/>
            <person name="Babiker R."/>
            <person name="Drula E."/>
            <person name="Ayuso-Fernandez I."/>
            <person name="Pacheco R."/>
            <person name="Padilla G."/>
            <person name="Ferreira P."/>
            <person name="Barriuso J."/>
            <person name="Kellner H."/>
            <person name="Castanera R."/>
            <person name="Alfaro M."/>
            <person name="Ramirez L."/>
            <person name="Pisabarro A.G."/>
            <person name="Kuo A."/>
            <person name="Tritt A."/>
            <person name="Lipzen A."/>
            <person name="He G."/>
            <person name="Yan M."/>
            <person name="Ng V."/>
            <person name="Cullen D."/>
            <person name="Martin F."/>
            <person name="Rosso M.-N."/>
            <person name="Henrissat B."/>
            <person name="Hibbett D."/>
            <person name="Martinez A.T."/>
            <person name="Grigoriev I.V."/>
        </authorList>
    </citation>
    <scope>NUCLEOTIDE SEQUENCE</scope>
    <source>
        <strain evidence="1">CBS 247.69</strain>
    </source>
</reference>
<dbReference type="EMBL" id="MU150237">
    <property type="protein sequence ID" value="KAF9467317.1"/>
    <property type="molecule type" value="Genomic_DNA"/>
</dbReference>
<protein>
    <submittedName>
        <fullName evidence="1">Uncharacterized protein</fullName>
    </submittedName>
</protein>
<proteinExistence type="predicted"/>
<gene>
    <name evidence="1" type="ORF">BDZ94DRAFT_1249068</name>
</gene>
<name>A0A9P6CIF9_9AGAR</name>
<evidence type="ECO:0000313" key="2">
    <source>
        <dbReference type="Proteomes" id="UP000807353"/>
    </source>
</evidence>
<feature type="non-terminal residue" evidence="1">
    <location>
        <position position="1"/>
    </location>
</feature>
<dbReference type="OrthoDB" id="191139at2759"/>
<keyword evidence="2" id="KW-1185">Reference proteome</keyword>
<sequence>MGVFFSKKFDPSADLQDLTGKVAIVTGGKCVIPGPVNKAPFMPKSLMLSVQE</sequence>
<comment type="caution">
    <text evidence="1">The sequence shown here is derived from an EMBL/GenBank/DDBJ whole genome shotgun (WGS) entry which is preliminary data.</text>
</comment>
<organism evidence="1 2">
    <name type="scientific">Collybia nuda</name>
    <dbReference type="NCBI Taxonomy" id="64659"/>
    <lineage>
        <taxon>Eukaryota</taxon>
        <taxon>Fungi</taxon>
        <taxon>Dikarya</taxon>
        <taxon>Basidiomycota</taxon>
        <taxon>Agaricomycotina</taxon>
        <taxon>Agaricomycetes</taxon>
        <taxon>Agaricomycetidae</taxon>
        <taxon>Agaricales</taxon>
        <taxon>Tricholomatineae</taxon>
        <taxon>Clitocybaceae</taxon>
        <taxon>Collybia</taxon>
    </lineage>
</organism>
<dbReference type="AlphaFoldDB" id="A0A9P6CIF9"/>
<accession>A0A9P6CIF9</accession>
<evidence type="ECO:0000313" key="1">
    <source>
        <dbReference type="EMBL" id="KAF9467317.1"/>
    </source>
</evidence>
<dbReference type="Proteomes" id="UP000807353">
    <property type="component" value="Unassembled WGS sequence"/>
</dbReference>